<gene>
    <name evidence="1" type="ORF">SAMN05216244_0405</name>
</gene>
<dbReference type="GO" id="GO:0005737">
    <property type="term" value="C:cytoplasm"/>
    <property type="evidence" value="ECO:0007669"/>
    <property type="project" value="TreeGrafter"/>
</dbReference>
<dbReference type="STRING" id="482461.SAMN05216244_0405"/>
<sequence length="189" mass="21563">MKRLFMIRHCSAEGQHKDSPLTKLGVRQAEVVAEFLQNYGYQLDRIISSPFLRAIESIKPYAERHNLSIEIDERLEERLLSEEPIDDWLDVLEESFTDRDFRLPGGESSNDASLRAGQLIDEILADDTCENIGIVTHGNLLALLLNSYQADIGFSQWKGFTNPDMYLIQKTGGEYVVERIWSDDEPVVS</sequence>
<dbReference type="InterPro" id="IPR029033">
    <property type="entry name" value="His_PPase_superfam"/>
</dbReference>
<protein>
    <submittedName>
        <fullName evidence="1">2,3-bisphosphoglycerate-dependent phosphoglycerate mutase</fullName>
    </submittedName>
</protein>
<dbReference type="SMART" id="SM00855">
    <property type="entry name" value="PGAM"/>
    <property type="match status" value="1"/>
</dbReference>
<accession>A0A1G9M3G9</accession>
<dbReference type="PANTHER" id="PTHR48100:SF1">
    <property type="entry name" value="HISTIDINE PHOSPHATASE FAMILY PROTEIN-RELATED"/>
    <property type="match status" value="1"/>
</dbReference>
<evidence type="ECO:0000313" key="2">
    <source>
        <dbReference type="Proteomes" id="UP000182347"/>
    </source>
</evidence>
<dbReference type="GO" id="GO:0016791">
    <property type="term" value="F:phosphatase activity"/>
    <property type="evidence" value="ECO:0007669"/>
    <property type="project" value="TreeGrafter"/>
</dbReference>
<organism evidence="1 2">
    <name type="scientific">Sediminibacillus halophilus</name>
    <dbReference type="NCBI Taxonomy" id="482461"/>
    <lineage>
        <taxon>Bacteria</taxon>
        <taxon>Bacillati</taxon>
        <taxon>Bacillota</taxon>
        <taxon>Bacilli</taxon>
        <taxon>Bacillales</taxon>
        <taxon>Bacillaceae</taxon>
        <taxon>Sediminibacillus</taxon>
    </lineage>
</organism>
<dbReference type="AlphaFoldDB" id="A0A1G9M3G9"/>
<dbReference type="EMBL" id="FNHF01000001">
    <property type="protein sequence ID" value="SDL68822.1"/>
    <property type="molecule type" value="Genomic_DNA"/>
</dbReference>
<keyword evidence="2" id="KW-1185">Reference proteome</keyword>
<reference evidence="2" key="1">
    <citation type="submission" date="2016-10" db="EMBL/GenBank/DDBJ databases">
        <authorList>
            <person name="Varghese N."/>
            <person name="Submissions S."/>
        </authorList>
    </citation>
    <scope>NUCLEOTIDE SEQUENCE [LARGE SCALE GENOMIC DNA]</scope>
    <source>
        <strain evidence="2">CGMCC 1.6199</strain>
    </source>
</reference>
<dbReference type="SUPFAM" id="SSF53254">
    <property type="entry name" value="Phosphoglycerate mutase-like"/>
    <property type="match status" value="1"/>
</dbReference>
<dbReference type="OrthoDB" id="512570at2"/>
<dbReference type="RefSeq" id="WP_074597202.1">
    <property type="nucleotide sequence ID" value="NZ_FNHF01000001.1"/>
</dbReference>
<dbReference type="Proteomes" id="UP000182347">
    <property type="component" value="Unassembled WGS sequence"/>
</dbReference>
<evidence type="ECO:0000313" key="1">
    <source>
        <dbReference type="EMBL" id="SDL68822.1"/>
    </source>
</evidence>
<dbReference type="CDD" id="cd07067">
    <property type="entry name" value="HP_PGM_like"/>
    <property type="match status" value="1"/>
</dbReference>
<dbReference type="Pfam" id="PF00300">
    <property type="entry name" value="His_Phos_1"/>
    <property type="match status" value="1"/>
</dbReference>
<name>A0A1G9M3G9_9BACI</name>
<dbReference type="PANTHER" id="PTHR48100">
    <property type="entry name" value="BROAD-SPECIFICITY PHOSPHATASE YOR283W-RELATED"/>
    <property type="match status" value="1"/>
</dbReference>
<dbReference type="InterPro" id="IPR013078">
    <property type="entry name" value="His_Pase_superF_clade-1"/>
</dbReference>
<dbReference type="InterPro" id="IPR050275">
    <property type="entry name" value="PGM_Phosphatase"/>
</dbReference>
<proteinExistence type="predicted"/>
<dbReference type="Gene3D" id="3.40.50.1240">
    <property type="entry name" value="Phosphoglycerate mutase-like"/>
    <property type="match status" value="1"/>
</dbReference>